<evidence type="ECO:0000313" key="3">
    <source>
        <dbReference type="EMBL" id="PVZ95202.1"/>
    </source>
</evidence>
<sequence length="536" mass="58369">MSDIRTRVRYFVLQWRHIACRRSDPFQWMPAAVPACVPSRRMAMSQAYGEATQASPGLALVDALADGVVVEREFAARRYEQIDAVRGWYEAEHGALWSRPDALEWRDLRAEIAAALVIHERTAEAQLHYARRLVHDFPTTLGRLREARFSDRHARVVVDCSVGVPPELLADYEAQVLELAERMPAPRFEKQAAFVAAAISPSTMVAQHAEAMTERRIAVEPAPHGMAWLHILQDAPLIVGAKAAITGLALTLHGVPGETRTLSQIEADVAGDLLGDSFGLTSTISGGEPVPSPAAQRGVKAEVFIHVSAGTALGISEEPGHLRGYGPIDHETARKLAGTASSWIRLLTDPADGTILDFGRSTYRPPVELRRYVQVRDQVCRFVGCTRSAEHCDIDHTVAWIDDGETTAANLEALCKSHHPVKTRGRWQVEMDPNGVVHWTSPTGRTYETYPAAVIRPPGDVRFRPVVDESDASDDLVDGAEPRPSAIGDALARKFKVGEKPKAAPKPDGPTLADWFVDADEGSGGPSGRDADDLAG</sequence>
<evidence type="ECO:0000313" key="4">
    <source>
        <dbReference type="Proteomes" id="UP000244893"/>
    </source>
</evidence>
<comment type="caution">
    <text evidence="3">The sequence shown here is derived from an EMBL/GenBank/DDBJ whole genome shotgun (WGS) entry which is preliminary data.</text>
</comment>
<reference evidence="3 4" key="1">
    <citation type="submission" date="2018-05" db="EMBL/GenBank/DDBJ databases">
        <title>Amnibacterium sp. M8JJ-5, whole genome shotgun sequence.</title>
        <authorList>
            <person name="Tuo L."/>
        </authorList>
    </citation>
    <scope>NUCLEOTIDE SEQUENCE [LARGE SCALE GENOMIC DNA]</scope>
    <source>
        <strain evidence="3 4">M8JJ-5</strain>
    </source>
</reference>
<dbReference type="CDD" id="cd00085">
    <property type="entry name" value="HNHc"/>
    <property type="match status" value="1"/>
</dbReference>
<dbReference type="OrthoDB" id="3261064at2"/>
<feature type="domain" description="HNH nuclease" evidence="2">
    <location>
        <begin position="368"/>
        <end position="420"/>
    </location>
</feature>
<organism evidence="3 4">
    <name type="scientific">Amnibacterium flavum</name>
    <dbReference type="NCBI Taxonomy" id="2173173"/>
    <lineage>
        <taxon>Bacteria</taxon>
        <taxon>Bacillati</taxon>
        <taxon>Actinomycetota</taxon>
        <taxon>Actinomycetes</taxon>
        <taxon>Micrococcales</taxon>
        <taxon>Microbacteriaceae</taxon>
        <taxon>Amnibacterium</taxon>
    </lineage>
</organism>
<evidence type="ECO:0000256" key="1">
    <source>
        <dbReference type="SAM" id="MobiDB-lite"/>
    </source>
</evidence>
<dbReference type="AlphaFoldDB" id="A0A2V1HU35"/>
<protein>
    <recommendedName>
        <fullName evidence="2">HNH nuclease domain-containing protein</fullName>
    </recommendedName>
</protein>
<feature type="region of interest" description="Disordered" evidence="1">
    <location>
        <begin position="497"/>
        <end position="536"/>
    </location>
</feature>
<gene>
    <name evidence="3" type="ORF">DDQ50_01345</name>
</gene>
<keyword evidence="4" id="KW-1185">Reference proteome</keyword>
<proteinExistence type="predicted"/>
<dbReference type="SMART" id="SM00507">
    <property type="entry name" value="HNHc"/>
    <property type="match status" value="1"/>
</dbReference>
<dbReference type="Pfam" id="PF02720">
    <property type="entry name" value="DUF222"/>
    <property type="match status" value="1"/>
</dbReference>
<accession>A0A2V1HU35</accession>
<dbReference type="Proteomes" id="UP000244893">
    <property type="component" value="Unassembled WGS sequence"/>
</dbReference>
<dbReference type="InterPro" id="IPR003615">
    <property type="entry name" value="HNH_nuc"/>
</dbReference>
<name>A0A2V1HU35_9MICO</name>
<dbReference type="InterPro" id="IPR003870">
    <property type="entry name" value="DUF222"/>
</dbReference>
<dbReference type="EMBL" id="QEOP01000001">
    <property type="protein sequence ID" value="PVZ95202.1"/>
    <property type="molecule type" value="Genomic_DNA"/>
</dbReference>
<evidence type="ECO:0000259" key="2">
    <source>
        <dbReference type="SMART" id="SM00507"/>
    </source>
</evidence>